<protein>
    <recommendedName>
        <fullName evidence="1">NTF2 fold domain-containing protein</fullName>
    </recommendedName>
</protein>
<accession>A0A6I6LES5</accession>
<evidence type="ECO:0000313" key="3">
    <source>
        <dbReference type="Proteomes" id="UP000428803"/>
    </source>
</evidence>
<keyword evidence="3" id="KW-1185">Reference proteome</keyword>
<dbReference type="RefSeq" id="WP_158900439.1">
    <property type="nucleotide sequence ID" value="NZ_CP035733.1"/>
</dbReference>
<dbReference type="InterPro" id="IPR028921">
    <property type="entry name" value="NTF2_fold_dom"/>
</dbReference>
<name>A0A6I6LES5_9SPHN</name>
<sequence>MVSIRCIIPLVILSSCQAPADYRYDGAESEPSKEMVETYKPAGGYVRTPEMAAKIAGIYGVEYYGQQTIDEQKPLLVSKAGTIWIVKGSFPDDPNLKGGVFEIRISAANGEVLGMIHGR</sequence>
<dbReference type="AlphaFoldDB" id="A0A6I6LES5"/>
<evidence type="ECO:0000313" key="2">
    <source>
        <dbReference type="EMBL" id="QGY80833.1"/>
    </source>
</evidence>
<dbReference type="KEGG" id="slaa:EUU25_09500"/>
<dbReference type="PROSITE" id="PS51257">
    <property type="entry name" value="PROKAR_LIPOPROTEIN"/>
    <property type="match status" value="1"/>
</dbReference>
<evidence type="ECO:0000259" key="1">
    <source>
        <dbReference type="Pfam" id="PF15631"/>
    </source>
</evidence>
<dbReference type="Pfam" id="PF15631">
    <property type="entry name" value="Imm-NTF2-2"/>
    <property type="match status" value="1"/>
</dbReference>
<reference evidence="3" key="1">
    <citation type="submission" date="2019-01" db="EMBL/GenBank/DDBJ databases">
        <title>Sphingorhabdus lacus sp.nov., isolated from an oligotrophic freshwater lake.</title>
        <authorList>
            <person name="Park M."/>
        </authorList>
    </citation>
    <scope>NUCLEOTIDE SEQUENCE [LARGE SCALE GENOMIC DNA]</scope>
    <source>
        <strain evidence="3">IMCC1753</strain>
    </source>
</reference>
<gene>
    <name evidence="2" type="ORF">EUU25_09500</name>
</gene>
<organism evidence="2 3">
    <name type="scientific">Sphingorhabdus lacus</name>
    <dbReference type="NCBI Taxonomy" id="392610"/>
    <lineage>
        <taxon>Bacteria</taxon>
        <taxon>Pseudomonadati</taxon>
        <taxon>Pseudomonadota</taxon>
        <taxon>Alphaproteobacteria</taxon>
        <taxon>Sphingomonadales</taxon>
        <taxon>Sphingomonadaceae</taxon>
        <taxon>Sphingorhabdus</taxon>
    </lineage>
</organism>
<proteinExistence type="predicted"/>
<feature type="domain" description="NTF2 fold" evidence="1">
    <location>
        <begin position="51"/>
        <end position="119"/>
    </location>
</feature>
<dbReference type="Proteomes" id="UP000428803">
    <property type="component" value="Chromosome"/>
</dbReference>
<dbReference type="OrthoDB" id="679072at2"/>
<dbReference type="EMBL" id="CP035733">
    <property type="protein sequence ID" value="QGY80833.1"/>
    <property type="molecule type" value="Genomic_DNA"/>
</dbReference>